<feature type="transmembrane region" description="Helical" evidence="1">
    <location>
        <begin position="12"/>
        <end position="29"/>
    </location>
</feature>
<dbReference type="EMBL" id="MN035153">
    <property type="protein sequence ID" value="QDH89978.1"/>
    <property type="molecule type" value="Genomic_RNA"/>
</dbReference>
<gene>
    <name evidence="2" type="ORF">H1Bulk29184_000003</name>
</gene>
<protein>
    <submittedName>
        <fullName evidence="2">Uncharacterized protein</fullName>
    </submittedName>
</protein>
<evidence type="ECO:0000256" key="1">
    <source>
        <dbReference type="SAM" id="Phobius"/>
    </source>
</evidence>
<organism evidence="2">
    <name type="scientific">Leviviridae sp</name>
    <dbReference type="NCBI Taxonomy" id="2027243"/>
    <lineage>
        <taxon>Viruses</taxon>
        <taxon>Riboviria</taxon>
        <taxon>Orthornavirae</taxon>
        <taxon>Lenarviricota</taxon>
        <taxon>Leviviricetes</taxon>
        <taxon>Norzivirales</taxon>
        <taxon>Fiersviridae</taxon>
    </lineage>
</organism>
<keyword evidence="1" id="KW-1133">Transmembrane helix</keyword>
<keyword evidence="1" id="KW-0812">Transmembrane</keyword>
<proteinExistence type="predicted"/>
<accession>A0A514D8Q7</accession>
<name>A0A514D8Q7_9VIRU</name>
<keyword evidence="1" id="KW-0472">Membrane</keyword>
<sequence length="46" mass="5016">MSRPATTGKTWFAFGMFMSGFASGLFCLLQDSPICTSITKTYQATL</sequence>
<evidence type="ECO:0000313" key="2">
    <source>
        <dbReference type="EMBL" id="QDH89978.1"/>
    </source>
</evidence>
<reference evidence="2" key="1">
    <citation type="submission" date="2019-05" db="EMBL/GenBank/DDBJ databases">
        <title>Metatranscriptomic reconstruction reveals RNA viruses with the potential to shape carbon cycling in soil.</title>
        <authorList>
            <person name="Starr E.P."/>
            <person name="Nuccio E."/>
            <person name="Pett-Ridge J."/>
            <person name="Banfield J.F."/>
            <person name="Firestone M.K."/>
        </authorList>
    </citation>
    <scope>NUCLEOTIDE SEQUENCE</scope>
    <source>
        <strain evidence="2">H1_Bulk_29_scaffold_184</strain>
    </source>
</reference>